<accession>A0A0D6LY57</accession>
<dbReference type="EMBL" id="KE124848">
    <property type="protein sequence ID" value="EPB76985.1"/>
    <property type="molecule type" value="Genomic_DNA"/>
</dbReference>
<feature type="chain" id="PRO_5002307334" evidence="1">
    <location>
        <begin position="17"/>
        <end position="308"/>
    </location>
</feature>
<dbReference type="AlphaFoldDB" id="A0A0D6LY57"/>
<proteinExistence type="predicted"/>
<evidence type="ECO:0000259" key="2">
    <source>
        <dbReference type="Pfam" id="PF04155"/>
    </source>
</evidence>
<dbReference type="Pfam" id="PF04155">
    <property type="entry name" value="Ground-like"/>
    <property type="match status" value="1"/>
</dbReference>
<sequence length="308" mass="34006">MRLLVIVLVLLPIVSSFLFPSGGGGGGGCCCQQQQQCCCPPPQPCCCGGGGFGKRKKREIGHVRGRVEKRPGIESDHGHCNSVEISELMRKHIANSTTPSAVKSAIYQELVALYPEESFTVLCVDGAVSYQADSHRCVCPACPAATVVSEPQAAPVVIHQFQSRPPPPTIVQHYEERPPPQTIHVQHIEERPQTIQVEHIQEDAYRPPARICGVKRWKRSADQPNYHHGISGTSHDKLCNSTRLRQLIVENLQRSSNNSKISIAKALEEEEAAFVVLCTKKPFSFVTVHETEYCSAGNQFTHCYVFMP</sequence>
<reference evidence="3 4" key="1">
    <citation type="submission" date="2013-05" db="EMBL/GenBank/DDBJ databases">
        <title>Draft genome of the parasitic nematode Anyclostoma ceylanicum.</title>
        <authorList>
            <person name="Mitreva M."/>
        </authorList>
    </citation>
    <scope>NUCLEOTIDE SEQUENCE [LARGE SCALE GENOMIC DNA]</scope>
</reference>
<feature type="signal peptide" evidence="1">
    <location>
        <begin position="1"/>
        <end position="16"/>
    </location>
</feature>
<organism evidence="3 4">
    <name type="scientific">Ancylostoma ceylanicum</name>
    <dbReference type="NCBI Taxonomy" id="53326"/>
    <lineage>
        <taxon>Eukaryota</taxon>
        <taxon>Metazoa</taxon>
        <taxon>Ecdysozoa</taxon>
        <taxon>Nematoda</taxon>
        <taxon>Chromadorea</taxon>
        <taxon>Rhabditida</taxon>
        <taxon>Rhabditina</taxon>
        <taxon>Rhabditomorpha</taxon>
        <taxon>Strongyloidea</taxon>
        <taxon>Ancylostomatidae</taxon>
        <taxon>Ancylostomatinae</taxon>
        <taxon>Ancylostoma</taxon>
    </lineage>
</organism>
<evidence type="ECO:0000256" key="1">
    <source>
        <dbReference type="SAM" id="SignalP"/>
    </source>
</evidence>
<dbReference type="InterPro" id="IPR007284">
    <property type="entry name" value="Ground-like_dom"/>
</dbReference>
<evidence type="ECO:0000313" key="3">
    <source>
        <dbReference type="EMBL" id="EPB76985.1"/>
    </source>
</evidence>
<feature type="domain" description="Ground-like" evidence="2">
    <location>
        <begin position="236"/>
        <end position="306"/>
    </location>
</feature>
<keyword evidence="4" id="KW-1185">Reference proteome</keyword>
<dbReference type="PROSITE" id="PS51257">
    <property type="entry name" value="PROKAR_LIPOPROTEIN"/>
    <property type="match status" value="1"/>
</dbReference>
<evidence type="ECO:0000313" key="4">
    <source>
        <dbReference type="Proteomes" id="UP000054495"/>
    </source>
</evidence>
<name>A0A0D6LY57_9BILA</name>
<dbReference type="Proteomes" id="UP000054495">
    <property type="component" value="Unassembled WGS sequence"/>
</dbReference>
<protein>
    <submittedName>
        <fullName evidence="3">Ground-like domain protein</fullName>
    </submittedName>
</protein>
<keyword evidence="1" id="KW-0732">Signal</keyword>
<gene>
    <name evidence="3" type="ORF">ANCCEY_03893</name>
</gene>